<protein>
    <submittedName>
        <fullName evidence="8">Pimeloyl-ACP methyl ester carboxylesterase</fullName>
    </submittedName>
</protein>
<comment type="similarity">
    <text evidence="1">Belongs to the peptidase S33 family.</text>
</comment>
<evidence type="ECO:0000256" key="3">
    <source>
        <dbReference type="ARBA" id="ARBA00022801"/>
    </source>
</evidence>
<dbReference type="Proteomes" id="UP000518206">
    <property type="component" value="Unassembled WGS sequence"/>
</dbReference>
<evidence type="ECO:0000256" key="5">
    <source>
        <dbReference type="SAM" id="SignalP"/>
    </source>
</evidence>
<keyword evidence="2 5" id="KW-0732">Signal</keyword>
<sequence>MTRPRTSTRWLAVLATTALACTAVAGAAAAASAAAPAARGSIGDIEAQRVDRVPTPTPSWFDCSPAFGEGNECTTVELPLDYDEPRGATTSVAVLRHPASDQANKIGSLFLNPGGPGGSGVEIAAAAVSFLGPEVLERFDIIGMDPRGTNYSDNVRCWEDMGEQAAAIEGANIPFPVTDEEEAAYVVASENIGQACSTTGRPLSGSMSTAEVARDMDVLRRMVGDEKLSYLGFSYGSILGSYYANMFPDRVRAVVIDGVVDAADWVGTRANRDVPTFTRIRSGEGAAKAFEEILLRCEKAGPEFCRFAAYGDPQENYAHIRASLLEQPVDLTDPETGEVVYSLTYATMVSWLLVDMYAADAADVIDQDLVLFWQLLQAPAEPGTDEAAAQDDARRALLEKARAIQEQVEAAEAATAQQHEALGLAFPYDNSLEAFFSIQCTDGRNPVYARSWPGHADRADQRAPDFGRPWTWNSSPCANGTWTVRDEDAYTGPFTKVTANPVLVVGNYWDPATNYDNAVKVDRALPRSRLLSSDSWGHTAYGTSACATGAIDAYLLDGTLPAEGTLCVGDAQPFTTPLDAPDSGARSAPQRGLPPVVPPVPGALPRS</sequence>
<dbReference type="InterPro" id="IPR013595">
    <property type="entry name" value="Pept_S33_TAP-like_C"/>
</dbReference>
<keyword evidence="3" id="KW-0378">Hydrolase</keyword>
<dbReference type="EMBL" id="JACHVX010000006">
    <property type="protein sequence ID" value="MBB2924914.1"/>
    <property type="molecule type" value="Genomic_DNA"/>
</dbReference>
<organism evidence="8 9">
    <name type="scientific">Cellulomonas cellasea</name>
    <dbReference type="NCBI Taxonomy" id="43670"/>
    <lineage>
        <taxon>Bacteria</taxon>
        <taxon>Bacillati</taxon>
        <taxon>Actinomycetota</taxon>
        <taxon>Actinomycetes</taxon>
        <taxon>Micrococcales</taxon>
        <taxon>Cellulomonadaceae</taxon>
        <taxon>Cellulomonas</taxon>
    </lineage>
</organism>
<feature type="domain" description="Peptidase S33 tripeptidyl aminopeptidase-like C-terminal" evidence="7">
    <location>
        <begin position="464"/>
        <end position="567"/>
    </location>
</feature>
<feature type="region of interest" description="Disordered" evidence="4">
    <location>
        <begin position="577"/>
        <end position="607"/>
    </location>
</feature>
<dbReference type="InterPro" id="IPR000073">
    <property type="entry name" value="AB_hydrolase_1"/>
</dbReference>
<evidence type="ECO:0000256" key="1">
    <source>
        <dbReference type="ARBA" id="ARBA00010088"/>
    </source>
</evidence>
<dbReference type="Gene3D" id="3.40.50.1820">
    <property type="entry name" value="alpha/beta hydrolase"/>
    <property type="match status" value="1"/>
</dbReference>
<name>A0A7W4UIQ2_9CELL</name>
<accession>A0A7W4UIQ2</accession>
<evidence type="ECO:0000313" key="9">
    <source>
        <dbReference type="Proteomes" id="UP000518206"/>
    </source>
</evidence>
<feature type="compositionally biased region" description="Pro residues" evidence="4">
    <location>
        <begin position="595"/>
        <end position="607"/>
    </location>
</feature>
<dbReference type="AlphaFoldDB" id="A0A7W4UIQ2"/>
<reference evidence="8 9" key="1">
    <citation type="submission" date="2020-08" db="EMBL/GenBank/DDBJ databases">
        <title>The Agave Microbiome: Exploring the role of microbial communities in plant adaptations to desert environments.</title>
        <authorList>
            <person name="Partida-Martinez L.P."/>
        </authorList>
    </citation>
    <scope>NUCLEOTIDE SEQUENCE [LARGE SCALE GENOMIC DNA]</scope>
    <source>
        <strain evidence="8 9">RAS26</strain>
    </source>
</reference>
<evidence type="ECO:0000259" key="6">
    <source>
        <dbReference type="Pfam" id="PF00561"/>
    </source>
</evidence>
<dbReference type="InterPro" id="IPR051601">
    <property type="entry name" value="Serine_prot/Carboxylest_S33"/>
</dbReference>
<dbReference type="InterPro" id="IPR029058">
    <property type="entry name" value="AB_hydrolase_fold"/>
</dbReference>
<evidence type="ECO:0000256" key="4">
    <source>
        <dbReference type="SAM" id="MobiDB-lite"/>
    </source>
</evidence>
<dbReference type="SUPFAM" id="SSF53474">
    <property type="entry name" value="alpha/beta-Hydrolases"/>
    <property type="match status" value="1"/>
</dbReference>
<dbReference type="Pfam" id="PF08386">
    <property type="entry name" value="Abhydrolase_4"/>
    <property type="match status" value="1"/>
</dbReference>
<evidence type="ECO:0000259" key="7">
    <source>
        <dbReference type="Pfam" id="PF08386"/>
    </source>
</evidence>
<feature type="domain" description="AB hydrolase-1" evidence="6">
    <location>
        <begin position="109"/>
        <end position="282"/>
    </location>
</feature>
<feature type="chain" id="PRO_5038863226" evidence="5">
    <location>
        <begin position="26"/>
        <end position="607"/>
    </location>
</feature>
<dbReference type="PANTHER" id="PTHR43248">
    <property type="entry name" value="2-SUCCINYL-6-HYDROXY-2,4-CYCLOHEXADIENE-1-CARBOXYLATE SYNTHASE"/>
    <property type="match status" value="1"/>
</dbReference>
<comment type="caution">
    <text evidence="8">The sequence shown here is derived from an EMBL/GenBank/DDBJ whole genome shotgun (WGS) entry which is preliminary data.</text>
</comment>
<reference evidence="8 9" key="2">
    <citation type="submission" date="2020-08" db="EMBL/GenBank/DDBJ databases">
        <authorList>
            <person name="Partida-Martinez L."/>
            <person name="Huntemann M."/>
            <person name="Clum A."/>
            <person name="Wang J."/>
            <person name="Palaniappan K."/>
            <person name="Ritter S."/>
            <person name="Chen I.-M."/>
            <person name="Stamatis D."/>
            <person name="Reddy T."/>
            <person name="O'Malley R."/>
            <person name="Daum C."/>
            <person name="Shapiro N."/>
            <person name="Ivanova N."/>
            <person name="Kyrpides N."/>
            <person name="Woyke T."/>
        </authorList>
    </citation>
    <scope>NUCLEOTIDE SEQUENCE [LARGE SCALE GENOMIC DNA]</scope>
    <source>
        <strain evidence="8 9">RAS26</strain>
    </source>
</reference>
<feature type="signal peptide" evidence="5">
    <location>
        <begin position="1"/>
        <end position="25"/>
    </location>
</feature>
<dbReference type="Pfam" id="PF00561">
    <property type="entry name" value="Abhydrolase_1"/>
    <property type="match status" value="1"/>
</dbReference>
<proteinExistence type="inferred from homology"/>
<dbReference type="GO" id="GO:0016787">
    <property type="term" value="F:hydrolase activity"/>
    <property type="evidence" value="ECO:0007669"/>
    <property type="project" value="UniProtKB-KW"/>
</dbReference>
<dbReference type="PANTHER" id="PTHR43248:SF29">
    <property type="entry name" value="TRIPEPTIDYL AMINOPEPTIDASE"/>
    <property type="match status" value="1"/>
</dbReference>
<dbReference type="RefSeq" id="WP_183297665.1">
    <property type="nucleotide sequence ID" value="NZ_JACHVX010000006.1"/>
</dbReference>
<evidence type="ECO:0000256" key="2">
    <source>
        <dbReference type="ARBA" id="ARBA00022729"/>
    </source>
</evidence>
<gene>
    <name evidence="8" type="ORF">FHR80_003850</name>
</gene>
<dbReference type="PROSITE" id="PS51257">
    <property type="entry name" value="PROKAR_LIPOPROTEIN"/>
    <property type="match status" value="1"/>
</dbReference>
<evidence type="ECO:0000313" key="8">
    <source>
        <dbReference type="EMBL" id="MBB2924914.1"/>
    </source>
</evidence>